<dbReference type="CDD" id="cd01627">
    <property type="entry name" value="HAD_TPP"/>
    <property type="match status" value="1"/>
</dbReference>
<dbReference type="Gene3D" id="3.40.50.1000">
    <property type="entry name" value="HAD superfamily/HAD-like"/>
    <property type="match status" value="2"/>
</dbReference>
<evidence type="ECO:0000256" key="6">
    <source>
        <dbReference type="ARBA" id="ARBA00022679"/>
    </source>
</evidence>
<evidence type="ECO:0000313" key="9">
    <source>
        <dbReference type="EMBL" id="SPD09116.1"/>
    </source>
</evidence>
<dbReference type="PANTHER" id="PTHR10788">
    <property type="entry name" value="TREHALOSE-6-PHOSPHATE SYNTHASE"/>
    <property type="match status" value="1"/>
</dbReference>
<keyword evidence="4" id="KW-0597">Phosphoprotein</keyword>
<evidence type="ECO:0000256" key="2">
    <source>
        <dbReference type="ARBA" id="ARBA00006330"/>
    </source>
</evidence>
<keyword evidence="8" id="KW-0175">Coiled coil</keyword>
<evidence type="ECO:0000256" key="4">
    <source>
        <dbReference type="ARBA" id="ARBA00022553"/>
    </source>
</evidence>
<dbReference type="PANTHER" id="PTHR10788:SF46">
    <property type="entry name" value="ALPHA,ALPHA-TREHALOSE-PHOSPHATE SYNTHASE [UDP-FORMING] 11-RELATED"/>
    <property type="match status" value="1"/>
</dbReference>
<dbReference type="Pfam" id="PF00982">
    <property type="entry name" value="Glyco_transf_20"/>
    <property type="match status" value="1"/>
</dbReference>
<dbReference type="NCBIfam" id="TIGR00685">
    <property type="entry name" value="T6PP"/>
    <property type="match status" value="1"/>
</dbReference>
<dbReference type="FunFam" id="3.30.70.1020:FF:000002">
    <property type="entry name" value="Trehalose-6-phosphate synthase 2"/>
    <property type="match status" value="1"/>
</dbReference>
<dbReference type="SUPFAM" id="SSF53756">
    <property type="entry name" value="UDP-Glycosyltransferase/glycogen phosphorylase"/>
    <property type="match status" value="1"/>
</dbReference>
<dbReference type="AlphaFoldDB" id="A0A2N9H3M3"/>
<dbReference type="EC" id="2.4.1.15" evidence="3"/>
<dbReference type="FunFam" id="3.40.50.2000:FF:000010">
    <property type="entry name" value="Alpha,alpha-trehalose-phosphate synthase"/>
    <property type="match status" value="1"/>
</dbReference>
<gene>
    <name evidence="9" type="ORF">FSB_LOCUS36998</name>
</gene>
<comment type="similarity">
    <text evidence="2">In the C-terminal section; belongs to the trehalose phosphatase family.</text>
</comment>
<protein>
    <recommendedName>
        <fullName evidence="3">alpha,alpha-trehalose-phosphate synthase (UDP-forming)</fullName>
        <ecNumber evidence="3">2.4.1.15</ecNumber>
    </recommendedName>
</protein>
<dbReference type="Gene3D" id="3.40.50.2000">
    <property type="entry name" value="Glycogen Phosphorylase B"/>
    <property type="match status" value="2"/>
</dbReference>
<evidence type="ECO:0000256" key="1">
    <source>
        <dbReference type="ARBA" id="ARBA00005409"/>
    </source>
</evidence>
<keyword evidence="6" id="KW-0808">Transferase</keyword>
<dbReference type="InterPro" id="IPR036412">
    <property type="entry name" value="HAD-like_sf"/>
</dbReference>
<keyword evidence="5" id="KW-0328">Glycosyltransferase</keyword>
<dbReference type="EMBL" id="OIVN01003146">
    <property type="protein sequence ID" value="SPD09116.1"/>
    <property type="molecule type" value="Genomic_DNA"/>
</dbReference>
<evidence type="ECO:0000256" key="5">
    <source>
        <dbReference type="ARBA" id="ARBA00022676"/>
    </source>
</evidence>
<dbReference type="CDD" id="cd03788">
    <property type="entry name" value="GT20_TPS"/>
    <property type="match status" value="1"/>
</dbReference>
<evidence type="ECO:0000256" key="3">
    <source>
        <dbReference type="ARBA" id="ARBA00012538"/>
    </source>
</evidence>
<dbReference type="GO" id="GO:0003825">
    <property type="term" value="F:alpha,alpha-trehalose-phosphate synthase (UDP-forming) activity"/>
    <property type="evidence" value="ECO:0007669"/>
    <property type="project" value="UniProtKB-EC"/>
</dbReference>
<sequence length="996" mass="114107">MDLRNLISVEDLWYMNRVPKVIRVPGVISDYETSSEDDNNNNKKLLSKRIIIAANQLPIRATRDSDTNQWNFEYDMNGAVLQLRGTLGADVEVVYVGCLKVEIDEDEQDDVSTLLMDKFRCVPVFLPADIGEKFYHGFCKHYLWPLFHYMMPMTWTQGPRFDRDQWTAYTISNKLFADRVTEIFDPENDYVWINDYHLMLLPTFLRKRFYRVKLGFFLHSPFPSSEIYRTLPVREEILQGLLNCDLIGFHTFDYARHFLSCCSRMMGIDYQSKRGYIGLDYHGRTITVKILPVGVHMGHLQWLLSHDETAQKAKELKEEFRGKTVLLGVDDMDMFKGISFKIKAMKQLLEEQEVLKGKAVLVQIINPARSKGKDIQDVENEIDSLARETNELYGEPGYQPIVLINGPVSPQEKTAYYAISDCCVVSPVRDGMNLVPYKYTVCRQGSAVLDKVLGIDKDAPPKKSMIVVSEFIGCSPSLSGAIRINPWNIDDLCSGMYHGIKTNEAEKVLRHEKHYKYISTHDVSFWARSFNQDLVRSCKLHDDMRFWSMGMGLRFRVVALSKSFMRLSVDHVVLSYNGRNNRLILLDYDGTMIPENCVDKSPSSKVISVLNSLCSDPKNIVFIVSGRGRDNLSKWFSQCENLGISAEHGYYTRWNKDSSWETCTLTKDFDWKRMVLPVMEHYTEETDGSFIEQKESALVWDHEHADLQFSSFQAKELLHHLESVLANEPVVVKRGRGIVEVKPQGVSKGTAVENIISTMRSQGKEPDFVLCIGDDYSDEDMFETIAAKVPNQSKVFACRVGMKPSKAKYFLDDTDEVMKLLQGLANPESLHQNPEKVGLLFGTMLFWDLFTVRRIKIPSFALQVHFSFLDGSCYSVPAISFTIQSGGLEIRKAVLMNQAPLAKQYWWFITAPSLLITEVMKVKYFPNTELMERSNHKWLLDLEKYSVRLVFAFYTSQMKCGISNSELAVSIVEASLDYNVADLICSLPIYWHGGND</sequence>
<evidence type="ECO:0000256" key="8">
    <source>
        <dbReference type="SAM" id="Coils"/>
    </source>
</evidence>
<dbReference type="FunFam" id="3.40.50.1000:FF:000052">
    <property type="entry name" value="Alpha,alpha-trehalose-phosphate synthase [UDP-forming] 6"/>
    <property type="match status" value="1"/>
</dbReference>
<name>A0A2N9H3M3_FAGSY</name>
<dbReference type="FunFam" id="3.40.50.1000:FF:000054">
    <property type="entry name" value="alpha,alpha-trehalose-phosphate synthase [UDP-forming] 6"/>
    <property type="match status" value="1"/>
</dbReference>
<feature type="coiled-coil region" evidence="8">
    <location>
        <begin position="368"/>
        <end position="395"/>
    </location>
</feature>
<dbReference type="FunFam" id="3.40.50.2000:FF:000017">
    <property type="entry name" value="alpha,alpha-trehalose-phosphate synthase [UDP-forming] 6"/>
    <property type="match status" value="1"/>
</dbReference>
<dbReference type="Pfam" id="PF02358">
    <property type="entry name" value="Trehalose_PPase"/>
    <property type="match status" value="1"/>
</dbReference>
<proteinExistence type="inferred from homology"/>
<dbReference type="GO" id="GO:0005992">
    <property type="term" value="P:trehalose biosynthetic process"/>
    <property type="evidence" value="ECO:0007669"/>
    <property type="project" value="InterPro"/>
</dbReference>
<dbReference type="SUPFAM" id="SSF56784">
    <property type="entry name" value="HAD-like"/>
    <property type="match status" value="1"/>
</dbReference>
<evidence type="ECO:0000256" key="7">
    <source>
        <dbReference type="ARBA" id="ARBA00048039"/>
    </source>
</evidence>
<dbReference type="InterPro" id="IPR003337">
    <property type="entry name" value="Trehalose_PPase"/>
</dbReference>
<dbReference type="InterPro" id="IPR006379">
    <property type="entry name" value="HAD-SF_hydro_IIB"/>
</dbReference>
<dbReference type="GO" id="GO:0004805">
    <property type="term" value="F:trehalose-phosphatase activity"/>
    <property type="evidence" value="ECO:0007669"/>
    <property type="project" value="TreeGrafter"/>
</dbReference>
<comment type="similarity">
    <text evidence="1">In the N-terminal section; belongs to the glycosyltransferase 20 family.</text>
</comment>
<dbReference type="NCBIfam" id="TIGR01484">
    <property type="entry name" value="HAD-SF-IIB"/>
    <property type="match status" value="1"/>
</dbReference>
<accession>A0A2N9H3M3</accession>
<reference evidence="9" key="1">
    <citation type="submission" date="2018-02" db="EMBL/GenBank/DDBJ databases">
        <authorList>
            <person name="Cohen D.B."/>
            <person name="Kent A.D."/>
        </authorList>
    </citation>
    <scope>NUCLEOTIDE SEQUENCE</scope>
</reference>
<dbReference type="InterPro" id="IPR023214">
    <property type="entry name" value="HAD_sf"/>
</dbReference>
<dbReference type="GO" id="GO:0005829">
    <property type="term" value="C:cytosol"/>
    <property type="evidence" value="ECO:0007669"/>
    <property type="project" value="TreeGrafter"/>
</dbReference>
<comment type="catalytic activity">
    <reaction evidence="7">
        <text>D-glucose 6-phosphate + UDP-alpha-D-glucose = alpha,alpha-trehalose 6-phosphate + UDP + H(+)</text>
        <dbReference type="Rhea" id="RHEA:18889"/>
        <dbReference type="ChEBI" id="CHEBI:15378"/>
        <dbReference type="ChEBI" id="CHEBI:58223"/>
        <dbReference type="ChEBI" id="CHEBI:58429"/>
        <dbReference type="ChEBI" id="CHEBI:58885"/>
        <dbReference type="ChEBI" id="CHEBI:61548"/>
        <dbReference type="EC" id="2.4.1.15"/>
    </reaction>
</comment>
<organism evidence="9">
    <name type="scientific">Fagus sylvatica</name>
    <name type="common">Beechnut</name>
    <dbReference type="NCBI Taxonomy" id="28930"/>
    <lineage>
        <taxon>Eukaryota</taxon>
        <taxon>Viridiplantae</taxon>
        <taxon>Streptophyta</taxon>
        <taxon>Embryophyta</taxon>
        <taxon>Tracheophyta</taxon>
        <taxon>Spermatophyta</taxon>
        <taxon>Magnoliopsida</taxon>
        <taxon>eudicotyledons</taxon>
        <taxon>Gunneridae</taxon>
        <taxon>Pentapetalae</taxon>
        <taxon>rosids</taxon>
        <taxon>fabids</taxon>
        <taxon>Fagales</taxon>
        <taxon>Fagaceae</taxon>
        <taxon>Fagus</taxon>
    </lineage>
</organism>
<dbReference type="InterPro" id="IPR001830">
    <property type="entry name" value="Glyco_trans_20"/>
</dbReference>